<protein>
    <submittedName>
        <fullName evidence="1">Uncharacterized protein</fullName>
    </submittedName>
</protein>
<geneLocation type="plasmid" evidence="1 3">
    <name>AbAZ39_p1</name>
</geneLocation>
<dbReference type="AlphaFoldDB" id="A0A060DPB2"/>
<dbReference type="Proteomes" id="UP000325333">
    <property type="component" value="Unassembled WGS sequence"/>
</dbReference>
<evidence type="ECO:0000313" key="4">
    <source>
        <dbReference type="Proteomes" id="UP000325333"/>
    </source>
</evidence>
<keyword evidence="1" id="KW-0614">Plasmid</keyword>
<dbReference type="EMBL" id="VEWN01000005">
    <property type="protein sequence ID" value="KAA1055979.1"/>
    <property type="molecule type" value="Genomic_DNA"/>
</dbReference>
<evidence type="ECO:0000313" key="2">
    <source>
        <dbReference type="EMBL" id="KAA1055979.1"/>
    </source>
</evidence>
<dbReference type="OrthoDB" id="8449321at2"/>
<reference evidence="1 3" key="1">
    <citation type="journal article" date="2014" name="Genome Announc.">
        <title>Complete Genome Sequence of the Model Rhizosphere Strain Azospirillum brasilense Az39, Successfully Applied in Agriculture.</title>
        <authorList>
            <person name="Rivera D."/>
            <person name="Revale S."/>
            <person name="Molina R."/>
            <person name="Gualpa J."/>
            <person name="Puente M."/>
            <person name="Maroniche G."/>
            <person name="Paris G."/>
            <person name="Baker D."/>
            <person name="Clavijo B."/>
            <person name="McLay K."/>
            <person name="Spaepen S."/>
            <person name="Perticari A."/>
            <person name="Vazquez M."/>
            <person name="Wisniewski-Dye F."/>
            <person name="Watkins C."/>
            <person name="Martinez-Abarca F."/>
            <person name="Vanderleyden J."/>
            <person name="Cassan F."/>
        </authorList>
    </citation>
    <scope>NUCLEOTIDE SEQUENCE [LARGE SCALE GENOMIC DNA]</scope>
    <source>
        <strain evidence="1 3">Az39</strain>
        <plasmid evidence="1">AbAZ39_p1</plasmid>
    </source>
</reference>
<accession>A0A060DPB2</accession>
<dbReference type="KEGG" id="abq:ABAZ39_22560"/>
<evidence type="ECO:0000313" key="1">
    <source>
        <dbReference type="EMBL" id="AIB14682.1"/>
    </source>
</evidence>
<dbReference type="RefSeq" id="WP_051658354.1">
    <property type="nucleotide sequence ID" value="NZ_CP007794.1"/>
</dbReference>
<sequence length="120" mass="13240">MHRRELLATAANPDARHDYLVELHGEPAPGTRLTLRYVPDRAVATPDGVAAYFGALSGTAAAAGPESLAVAVLDDLNNELIPRWVEITVERTLPVPQRVVIEDRQPGWDNPHLFARMRRV</sequence>
<organism evidence="1 3">
    <name type="scientific">Azospirillum argentinense</name>
    <dbReference type="NCBI Taxonomy" id="2970906"/>
    <lineage>
        <taxon>Bacteria</taxon>
        <taxon>Pseudomonadati</taxon>
        <taxon>Pseudomonadota</taxon>
        <taxon>Alphaproteobacteria</taxon>
        <taxon>Rhodospirillales</taxon>
        <taxon>Azospirillaceae</taxon>
        <taxon>Azospirillum</taxon>
    </lineage>
</organism>
<dbReference type="Proteomes" id="UP000027186">
    <property type="component" value="Plasmid AbAZ39_p1"/>
</dbReference>
<proteinExistence type="predicted"/>
<dbReference type="EMBL" id="CP007794">
    <property type="protein sequence ID" value="AIB14682.1"/>
    <property type="molecule type" value="Genomic_DNA"/>
</dbReference>
<evidence type="ECO:0000313" key="3">
    <source>
        <dbReference type="Proteomes" id="UP000027186"/>
    </source>
</evidence>
<reference evidence="2 4" key="2">
    <citation type="submission" date="2019-07" db="EMBL/GenBank/DDBJ databases">
        <title>Genome sequencing of the stress-tolerant strain Azospirillum brasilense Az19.</title>
        <authorList>
            <person name="Maroniche G.A."/>
            <person name="Garcia J.E."/>
            <person name="Pagnussat L."/>
            <person name="Amenta M."/>
            <person name="Creus C.M."/>
        </authorList>
    </citation>
    <scope>NUCLEOTIDE SEQUENCE [LARGE SCALE GENOMIC DNA]</scope>
    <source>
        <strain evidence="2 4">Az19</strain>
    </source>
</reference>
<accession>A0A5B0KV68</accession>
<gene>
    <name evidence="1" type="ORF">ABAZ39_22560</name>
    <name evidence="2" type="ORF">FH063_004954</name>
</gene>
<name>A0A060DPB2_9PROT</name>